<dbReference type="AlphaFoldDB" id="A0A4Y2EF39"/>
<proteinExistence type="predicted"/>
<reference evidence="2 3" key="1">
    <citation type="journal article" date="2019" name="Sci. Rep.">
        <title>Orb-weaving spider Araneus ventricosus genome elucidates the spidroin gene catalogue.</title>
        <authorList>
            <person name="Kono N."/>
            <person name="Nakamura H."/>
            <person name="Ohtoshi R."/>
            <person name="Moran D.A.P."/>
            <person name="Shinohara A."/>
            <person name="Yoshida Y."/>
            <person name="Fujiwara M."/>
            <person name="Mori M."/>
            <person name="Tomita M."/>
            <person name="Arakawa K."/>
        </authorList>
    </citation>
    <scope>NUCLEOTIDE SEQUENCE [LARGE SCALE GENOMIC DNA]</scope>
</reference>
<feature type="region of interest" description="Disordered" evidence="1">
    <location>
        <begin position="31"/>
        <end position="54"/>
    </location>
</feature>
<dbReference type="Proteomes" id="UP000499080">
    <property type="component" value="Unassembled WGS sequence"/>
</dbReference>
<protein>
    <submittedName>
        <fullName evidence="2">Uncharacterized protein</fullName>
    </submittedName>
</protein>
<evidence type="ECO:0000313" key="2">
    <source>
        <dbReference type="EMBL" id="GBM27407.1"/>
    </source>
</evidence>
<organism evidence="2 3">
    <name type="scientific">Araneus ventricosus</name>
    <name type="common">Orbweaver spider</name>
    <name type="synonym">Epeira ventricosa</name>
    <dbReference type="NCBI Taxonomy" id="182803"/>
    <lineage>
        <taxon>Eukaryota</taxon>
        <taxon>Metazoa</taxon>
        <taxon>Ecdysozoa</taxon>
        <taxon>Arthropoda</taxon>
        <taxon>Chelicerata</taxon>
        <taxon>Arachnida</taxon>
        <taxon>Araneae</taxon>
        <taxon>Araneomorphae</taxon>
        <taxon>Entelegynae</taxon>
        <taxon>Araneoidea</taxon>
        <taxon>Araneidae</taxon>
        <taxon>Araneus</taxon>
    </lineage>
</organism>
<gene>
    <name evidence="2" type="ORF">AVEN_224946_1</name>
</gene>
<dbReference type="EMBL" id="BGPR01092486">
    <property type="protein sequence ID" value="GBM27407.1"/>
    <property type="molecule type" value="Genomic_DNA"/>
</dbReference>
<evidence type="ECO:0000256" key="1">
    <source>
        <dbReference type="SAM" id="MobiDB-lite"/>
    </source>
</evidence>
<accession>A0A4Y2EF39</accession>
<sequence length="112" mass="12527">MLILASGILVFNSFSEYWRTRIFTYNEESLRPSSRASASILDGSGSKPDSTKDPSCMLSLTSWVGRPGHQLVGVQMSITHRQLLFIRRHRGGTQEGIPALTNPFIKMLENCK</sequence>
<keyword evidence="3" id="KW-1185">Reference proteome</keyword>
<comment type="caution">
    <text evidence="2">The sequence shown here is derived from an EMBL/GenBank/DDBJ whole genome shotgun (WGS) entry which is preliminary data.</text>
</comment>
<evidence type="ECO:0000313" key="3">
    <source>
        <dbReference type="Proteomes" id="UP000499080"/>
    </source>
</evidence>
<name>A0A4Y2EF39_ARAVE</name>